<gene>
    <name evidence="1" type="ORF">JFN93_06615</name>
</gene>
<organism evidence="1 2">
    <name type="scientific">Geomesophilobacter sediminis</name>
    <dbReference type="NCBI Taxonomy" id="2798584"/>
    <lineage>
        <taxon>Bacteria</taxon>
        <taxon>Pseudomonadati</taxon>
        <taxon>Thermodesulfobacteriota</taxon>
        <taxon>Desulfuromonadia</taxon>
        <taxon>Geobacterales</taxon>
        <taxon>Geobacteraceae</taxon>
        <taxon>Geomesophilobacter</taxon>
    </lineage>
</organism>
<dbReference type="EMBL" id="JAEMHM010000004">
    <property type="protein sequence ID" value="MBJ6724374.1"/>
    <property type="molecule type" value="Genomic_DNA"/>
</dbReference>
<reference evidence="1" key="1">
    <citation type="submission" date="2020-12" db="EMBL/GenBank/DDBJ databases">
        <title>Geomonas sp. Red875, isolated from river sediment.</title>
        <authorList>
            <person name="Xu Z."/>
            <person name="Zhang Z."/>
            <person name="Masuda Y."/>
            <person name="Itoh H."/>
            <person name="Senoo K."/>
        </authorList>
    </citation>
    <scope>NUCLEOTIDE SEQUENCE</scope>
    <source>
        <strain evidence="1">Red875</strain>
    </source>
</reference>
<evidence type="ECO:0000313" key="2">
    <source>
        <dbReference type="Proteomes" id="UP000636888"/>
    </source>
</evidence>
<name>A0A8J7JED2_9BACT</name>
<accession>A0A8J7JED2</accession>
<protein>
    <recommendedName>
        <fullName evidence="3">Acetolactate decarboxylase</fullName>
    </recommendedName>
</protein>
<proteinExistence type="predicted"/>
<sequence>MMGADETLPGCSLGSCSCRSGSGTAGAGFEVKWEGAQRDVLGGDIRGVVDLEPLEGLSSLYALGPLAEVKGEVTIVDSRPHIARVLPDGDLEVEESFLNRACFLVYSQVARWRLVNLPAGIVDETGLEQALPRLAAQYGINSGRPFPFLLRGAPDLVVFHVLNKTDGLPHSPERHEAAKVSFTLRGDTVAIIGFHSLDHRGIFTPAKSAIHMHLASEDGRVSGHVDELSIAPGLRLYLPFP</sequence>
<dbReference type="RefSeq" id="WP_199383207.1">
    <property type="nucleotide sequence ID" value="NZ_JAEMHM010000004.1"/>
</dbReference>
<dbReference type="Gene3D" id="3.30.1330.80">
    <property type="entry name" value="Hypothetical protein, similar to alpha- acetolactate decarboxylase, domain 2"/>
    <property type="match status" value="1"/>
</dbReference>
<keyword evidence="2" id="KW-1185">Reference proteome</keyword>
<dbReference type="SUPFAM" id="SSF117856">
    <property type="entry name" value="AF0104/ALDC/Ptd012-like"/>
    <property type="match status" value="1"/>
</dbReference>
<dbReference type="Proteomes" id="UP000636888">
    <property type="component" value="Unassembled WGS sequence"/>
</dbReference>
<evidence type="ECO:0000313" key="1">
    <source>
        <dbReference type="EMBL" id="MBJ6724374.1"/>
    </source>
</evidence>
<comment type="caution">
    <text evidence="1">The sequence shown here is derived from an EMBL/GenBank/DDBJ whole genome shotgun (WGS) entry which is preliminary data.</text>
</comment>
<dbReference type="AlphaFoldDB" id="A0A8J7JED2"/>
<evidence type="ECO:0008006" key="3">
    <source>
        <dbReference type="Google" id="ProtNLM"/>
    </source>
</evidence>